<sequence length="62" mass="6930">MNSDFAAARLHLERASHYLRGNDQTSRKACEALDILIEAIVTAQHAKPKGQVIEFPKTVLVR</sequence>
<evidence type="ECO:0000313" key="1">
    <source>
        <dbReference type="EMBL" id="OCX14998.1"/>
    </source>
</evidence>
<comment type="caution">
    <text evidence="1">The sequence shown here is derived from an EMBL/GenBank/DDBJ whole genome shotgun (WGS) entry which is preliminary data.</text>
</comment>
<dbReference type="RefSeq" id="WP_024924743.1">
    <property type="nucleotide sequence ID" value="NZ_MDEO01000035.1"/>
</dbReference>
<evidence type="ECO:0000313" key="2">
    <source>
        <dbReference type="Proteomes" id="UP000094412"/>
    </source>
</evidence>
<dbReference type="EMBL" id="MDEO01000035">
    <property type="protein sequence ID" value="OCX14998.1"/>
    <property type="molecule type" value="Genomic_DNA"/>
</dbReference>
<protein>
    <recommendedName>
        <fullName evidence="3">Fumarate hydratase</fullName>
    </recommendedName>
</protein>
<dbReference type="STRING" id="1566387.QV13_21635"/>
<keyword evidence="2" id="KW-1185">Reference proteome</keyword>
<dbReference type="OrthoDB" id="8030915at2"/>
<proteinExistence type="predicted"/>
<gene>
    <name evidence="1" type="ORF">QV13_21635</name>
</gene>
<name>A0A1C2DJR4_9HYPH</name>
<dbReference type="Proteomes" id="UP000094412">
    <property type="component" value="Unassembled WGS sequence"/>
</dbReference>
<organism evidence="1 2">
    <name type="scientific">Mesorhizobium hungaricum</name>
    <dbReference type="NCBI Taxonomy" id="1566387"/>
    <lineage>
        <taxon>Bacteria</taxon>
        <taxon>Pseudomonadati</taxon>
        <taxon>Pseudomonadota</taxon>
        <taxon>Alphaproteobacteria</taxon>
        <taxon>Hyphomicrobiales</taxon>
        <taxon>Phyllobacteriaceae</taxon>
        <taxon>Mesorhizobium</taxon>
    </lineage>
</organism>
<reference evidence="1 2" key="1">
    <citation type="submission" date="2016-08" db="EMBL/GenBank/DDBJ databases">
        <title>Whole genome sequence of Mesorhizobium sp. strain UASWS1009 isolated from industrial sewage.</title>
        <authorList>
            <person name="Crovadore J."/>
            <person name="Calmin G."/>
            <person name="Chablais R."/>
            <person name="Cochard B."/>
            <person name="Lefort F."/>
        </authorList>
    </citation>
    <scope>NUCLEOTIDE SEQUENCE [LARGE SCALE GENOMIC DNA]</scope>
    <source>
        <strain evidence="1 2">UASWS1009</strain>
    </source>
</reference>
<accession>A0A1C2DJR4</accession>
<evidence type="ECO:0008006" key="3">
    <source>
        <dbReference type="Google" id="ProtNLM"/>
    </source>
</evidence>
<dbReference type="AlphaFoldDB" id="A0A1C2DJR4"/>